<keyword evidence="7" id="KW-1185">Reference proteome</keyword>
<dbReference type="Proteomes" id="UP000295773">
    <property type="component" value="Unassembled WGS sequence"/>
</dbReference>
<evidence type="ECO:0000256" key="3">
    <source>
        <dbReference type="ARBA" id="ARBA00022741"/>
    </source>
</evidence>
<name>A0A4R3SW91_9FIRM</name>
<dbReference type="Gene3D" id="3.40.50.300">
    <property type="entry name" value="P-loop containing nucleotide triphosphate hydrolases"/>
    <property type="match status" value="1"/>
</dbReference>
<evidence type="ECO:0000256" key="1">
    <source>
        <dbReference type="ARBA" id="ARBA00005417"/>
    </source>
</evidence>
<dbReference type="PANTHER" id="PTHR42711">
    <property type="entry name" value="ABC TRANSPORTER ATP-BINDING PROTEIN"/>
    <property type="match status" value="1"/>
</dbReference>
<evidence type="ECO:0000256" key="2">
    <source>
        <dbReference type="ARBA" id="ARBA00022448"/>
    </source>
</evidence>
<dbReference type="AlphaFoldDB" id="A0A4R3SW91"/>
<accession>A0A4R3SW91</accession>
<comment type="similarity">
    <text evidence="1">Belongs to the ABC transporter superfamily.</text>
</comment>
<keyword evidence="3" id="KW-0547">Nucleotide-binding</keyword>
<evidence type="ECO:0000313" key="6">
    <source>
        <dbReference type="EMBL" id="TCU52834.1"/>
    </source>
</evidence>
<dbReference type="GO" id="GO:0016887">
    <property type="term" value="F:ATP hydrolysis activity"/>
    <property type="evidence" value="ECO:0007669"/>
    <property type="project" value="InterPro"/>
</dbReference>
<dbReference type="EMBL" id="SMBP01000032">
    <property type="protein sequence ID" value="TCU52834.1"/>
    <property type="molecule type" value="Genomic_DNA"/>
</dbReference>
<dbReference type="CDD" id="cd03230">
    <property type="entry name" value="ABC_DR_subfamily_A"/>
    <property type="match status" value="1"/>
</dbReference>
<evidence type="ECO:0000259" key="5">
    <source>
        <dbReference type="PROSITE" id="PS50893"/>
    </source>
</evidence>
<dbReference type="PROSITE" id="PS50893">
    <property type="entry name" value="ABC_TRANSPORTER_2"/>
    <property type="match status" value="1"/>
</dbReference>
<dbReference type="SMART" id="SM00382">
    <property type="entry name" value="AAA"/>
    <property type="match status" value="1"/>
</dbReference>
<reference evidence="6 7" key="1">
    <citation type="submission" date="2019-03" db="EMBL/GenBank/DDBJ databases">
        <title>Genomic Encyclopedia of Type Strains, Phase IV (KMG-IV): sequencing the most valuable type-strain genomes for metagenomic binning, comparative biology and taxonomic classification.</title>
        <authorList>
            <person name="Goeker M."/>
        </authorList>
    </citation>
    <scope>NUCLEOTIDE SEQUENCE [LARGE SCALE GENOMIC DNA]</scope>
    <source>
        <strain evidence="6 7">DSM 29481</strain>
    </source>
</reference>
<organism evidence="6 7">
    <name type="scientific">Longicatena caecimuris</name>
    <dbReference type="NCBI Taxonomy" id="1796635"/>
    <lineage>
        <taxon>Bacteria</taxon>
        <taxon>Bacillati</taxon>
        <taxon>Bacillota</taxon>
        <taxon>Erysipelotrichia</taxon>
        <taxon>Erysipelotrichales</taxon>
        <taxon>Erysipelotrichaceae</taxon>
        <taxon>Longicatena</taxon>
    </lineage>
</organism>
<dbReference type="InterPro" id="IPR050763">
    <property type="entry name" value="ABC_transporter_ATP-binding"/>
</dbReference>
<feature type="domain" description="ABC transporter" evidence="5">
    <location>
        <begin position="5"/>
        <end position="230"/>
    </location>
</feature>
<sequence>MELCIQVEHLTKRFQTQIAVNQLSFEVKKGEIFGILGHNGAGKTTTIEMLLGLQNPDEGKIRLLKKDGASIDKIIFERIGVQLQASSYQNNIRVRELCEEMASLYQDPADYHELLEQFELSPFAHHFVAHLSQGERQKLSILLALLPKPEMLFLDEATTGLDAAARRAVWDRLLLWKEKGTTILLTTHYMEEAAYLCDRILLLKQGNAIMEGTVADIAKGFASLEEAYLHYMEVTKL</sequence>
<dbReference type="InterPro" id="IPR017871">
    <property type="entry name" value="ABC_transporter-like_CS"/>
</dbReference>
<dbReference type="InterPro" id="IPR003593">
    <property type="entry name" value="AAA+_ATPase"/>
</dbReference>
<dbReference type="InterPro" id="IPR027417">
    <property type="entry name" value="P-loop_NTPase"/>
</dbReference>
<dbReference type="InterPro" id="IPR003439">
    <property type="entry name" value="ABC_transporter-like_ATP-bd"/>
</dbReference>
<dbReference type="RefSeq" id="WP_424353163.1">
    <property type="nucleotide sequence ID" value="NZ_JANKBG010000033.1"/>
</dbReference>
<dbReference type="PROSITE" id="PS00211">
    <property type="entry name" value="ABC_TRANSPORTER_1"/>
    <property type="match status" value="1"/>
</dbReference>
<keyword evidence="4 6" id="KW-0067">ATP-binding</keyword>
<comment type="caution">
    <text evidence="6">The sequence shown here is derived from an EMBL/GenBank/DDBJ whole genome shotgun (WGS) entry which is preliminary data.</text>
</comment>
<dbReference type="SUPFAM" id="SSF52540">
    <property type="entry name" value="P-loop containing nucleoside triphosphate hydrolases"/>
    <property type="match status" value="1"/>
</dbReference>
<evidence type="ECO:0000256" key="4">
    <source>
        <dbReference type="ARBA" id="ARBA00022840"/>
    </source>
</evidence>
<dbReference type="Pfam" id="PF00005">
    <property type="entry name" value="ABC_tran"/>
    <property type="match status" value="1"/>
</dbReference>
<dbReference type="PANTHER" id="PTHR42711:SF5">
    <property type="entry name" value="ABC TRANSPORTER ATP-BINDING PROTEIN NATA"/>
    <property type="match status" value="1"/>
</dbReference>
<evidence type="ECO:0000313" key="7">
    <source>
        <dbReference type="Proteomes" id="UP000295773"/>
    </source>
</evidence>
<proteinExistence type="inferred from homology"/>
<dbReference type="GO" id="GO:0005524">
    <property type="term" value="F:ATP binding"/>
    <property type="evidence" value="ECO:0007669"/>
    <property type="project" value="UniProtKB-KW"/>
</dbReference>
<gene>
    <name evidence="6" type="ORF">EDD61_13230</name>
</gene>
<protein>
    <submittedName>
        <fullName evidence="6">ABC-2 type transport system ATP-binding protein</fullName>
    </submittedName>
</protein>
<keyword evidence="2" id="KW-0813">Transport</keyword>